<evidence type="ECO:0000313" key="4">
    <source>
        <dbReference type="Proteomes" id="UP000067448"/>
    </source>
</evidence>
<dbReference type="InterPro" id="IPR010982">
    <property type="entry name" value="Lambda_DNA-bd_dom_sf"/>
</dbReference>
<dbReference type="EMBL" id="BCMM01000008">
    <property type="protein sequence ID" value="GAQ61902.1"/>
    <property type="molecule type" value="Genomic_DNA"/>
</dbReference>
<dbReference type="SUPFAM" id="SSF47413">
    <property type="entry name" value="lambda repressor-like DNA-binding domains"/>
    <property type="match status" value="1"/>
</dbReference>
<dbReference type="Proteomes" id="UP000067448">
    <property type="component" value="Unassembled WGS sequence"/>
</dbReference>
<reference evidence="4" key="1">
    <citation type="submission" date="2015-11" db="EMBL/GenBank/DDBJ databases">
        <authorList>
            <consortium name="Cross-ministerial Strategic Innovation Promotion Program (SIP) consortium"/>
            <person name="Tomihama T."/>
            <person name="Ikenaga M."/>
            <person name="Sakai M."/>
            <person name="Okubo T."/>
            <person name="Ikeda S."/>
        </authorList>
    </citation>
    <scope>NUCLEOTIDE SEQUENCE [LARGE SCALE GENOMIC DNA]</scope>
    <source>
        <strain evidence="4">S58</strain>
    </source>
</reference>
<name>A0A100JM09_STRSC</name>
<feature type="region of interest" description="Disordered" evidence="1">
    <location>
        <begin position="83"/>
        <end position="104"/>
    </location>
</feature>
<dbReference type="Gene3D" id="1.10.260.40">
    <property type="entry name" value="lambda repressor-like DNA-binding domains"/>
    <property type="match status" value="1"/>
</dbReference>
<evidence type="ECO:0000259" key="2">
    <source>
        <dbReference type="PROSITE" id="PS50943"/>
    </source>
</evidence>
<evidence type="ECO:0000313" key="3">
    <source>
        <dbReference type="EMBL" id="GAQ61902.1"/>
    </source>
</evidence>
<reference evidence="3 4" key="2">
    <citation type="journal article" date="2016" name="Genome Announc.">
        <title>Draft Genome Sequences of Streptomyces scabiei S58, Streptomyces turgidiscabies T45, and Streptomyces acidiscabies a10, the Pathogens of Potato Common Scab, Isolated in Japan.</title>
        <authorList>
            <person name="Tomihama T."/>
            <person name="Nishi Y."/>
            <person name="Sakai M."/>
            <person name="Ikenaga M."/>
            <person name="Okubo T."/>
            <person name="Ikeda S."/>
        </authorList>
    </citation>
    <scope>NUCLEOTIDE SEQUENCE [LARGE SCALE GENOMIC DNA]</scope>
    <source>
        <strain evidence="3 4">S58</strain>
    </source>
</reference>
<sequence>MAGRAIEIGDVGKQVSTTVATLRKRRGWDQKRLAELVTEAGRPMSASMVGKIEASARRVDVDDLVALAFALEVAPARLLLSASRDPDDQAPAENTEDGYAPGPVAVATQDDIDVLGDLEGLEGPGPTLAAIALRLARECDMAVSQTGPLHQLSKELKATLMELRALLPEEPPSDDGLDDLASPD</sequence>
<dbReference type="PROSITE" id="PS50943">
    <property type="entry name" value="HTH_CROC1"/>
    <property type="match status" value="1"/>
</dbReference>
<accession>A0A100JM09</accession>
<dbReference type="CDD" id="cd00093">
    <property type="entry name" value="HTH_XRE"/>
    <property type="match status" value="1"/>
</dbReference>
<proteinExistence type="predicted"/>
<dbReference type="AlphaFoldDB" id="A0A100JM09"/>
<organism evidence="3 4">
    <name type="scientific">Streptomyces scabiei</name>
    <dbReference type="NCBI Taxonomy" id="1930"/>
    <lineage>
        <taxon>Bacteria</taxon>
        <taxon>Bacillati</taxon>
        <taxon>Actinomycetota</taxon>
        <taxon>Actinomycetes</taxon>
        <taxon>Kitasatosporales</taxon>
        <taxon>Streptomycetaceae</taxon>
        <taxon>Streptomyces</taxon>
    </lineage>
</organism>
<reference evidence="4" key="3">
    <citation type="submission" date="2016-02" db="EMBL/GenBank/DDBJ databases">
        <title>Draft genome of pathogenic Streptomyces sp. in Japan.</title>
        <authorList>
            <person name="Tomihama T."/>
            <person name="Ikenaga M."/>
            <person name="Sakai M."/>
            <person name="Okubo T."/>
            <person name="Ikeda S."/>
        </authorList>
    </citation>
    <scope>NUCLEOTIDE SEQUENCE [LARGE SCALE GENOMIC DNA]</scope>
    <source>
        <strain evidence="4">S58</strain>
    </source>
</reference>
<protein>
    <recommendedName>
        <fullName evidence="2">HTH cro/C1-type domain-containing protein</fullName>
    </recommendedName>
</protein>
<feature type="domain" description="HTH cro/C1-type" evidence="2">
    <location>
        <begin position="19"/>
        <end position="78"/>
    </location>
</feature>
<gene>
    <name evidence="3" type="ORF">SsS58_02256</name>
</gene>
<evidence type="ECO:0000256" key="1">
    <source>
        <dbReference type="SAM" id="MobiDB-lite"/>
    </source>
</evidence>
<dbReference type="InterPro" id="IPR001387">
    <property type="entry name" value="Cro/C1-type_HTH"/>
</dbReference>
<comment type="caution">
    <text evidence="3">The sequence shown here is derived from an EMBL/GenBank/DDBJ whole genome shotgun (WGS) entry which is preliminary data.</text>
</comment>
<dbReference type="RefSeq" id="WP_063889269.1">
    <property type="nucleotide sequence ID" value="NZ_BCMM01000008.1"/>
</dbReference>
<dbReference type="GO" id="GO:0003677">
    <property type="term" value="F:DNA binding"/>
    <property type="evidence" value="ECO:0007669"/>
    <property type="project" value="InterPro"/>
</dbReference>